<dbReference type="GO" id="GO:0030170">
    <property type="term" value="F:pyridoxal phosphate binding"/>
    <property type="evidence" value="ECO:0007669"/>
    <property type="project" value="InterPro"/>
</dbReference>
<comment type="caution">
    <text evidence="7">The sequence shown here is derived from an EMBL/GenBank/DDBJ whole genome shotgun (WGS) entry which is preliminary data.</text>
</comment>
<dbReference type="PANTHER" id="PTHR46577:SF1">
    <property type="entry name" value="HTH-TYPE TRANSCRIPTIONAL REGULATORY PROTEIN GABR"/>
    <property type="match status" value="1"/>
</dbReference>
<keyword evidence="5" id="KW-0804">Transcription</keyword>
<dbReference type="GO" id="GO:0003677">
    <property type="term" value="F:DNA binding"/>
    <property type="evidence" value="ECO:0007669"/>
    <property type="project" value="UniProtKB-KW"/>
</dbReference>
<reference evidence="7" key="1">
    <citation type="submission" date="2022-06" db="EMBL/GenBank/DDBJ databases">
        <title>Vallitalea longa sp. nov., an anaerobic bacterium isolated from marine sediment.</title>
        <authorList>
            <person name="Hirano S."/>
            <person name="Terahara T."/>
            <person name="Mori K."/>
            <person name="Hamada M."/>
            <person name="Matsumoto R."/>
            <person name="Kobayashi T."/>
        </authorList>
    </citation>
    <scope>NUCLEOTIDE SEQUENCE</scope>
    <source>
        <strain evidence="7">SH18-1</strain>
    </source>
</reference>
<keyword evidence="8" id="KW-1185">Reference proteome</keyword>
<dbReference type="CDD" id="cd00609">
    <property type="entry name" value="AAT_like"/>
    <property type="match status" value="1"/>
</dbReference>
<dbReference type="InterPro" id="IPR004839">
    <property type="entry name" value="Aminotransferase_I/II_large"/>
</dbReference>
<name>A0A9W6DIJ7_9FIRM</name>
<evidence type="ECO:0000313" key="8">
    <source>
        <dbReference type="Proteomes" id="UP001144256"/>
    </source>
</evidence>
<keyword evidence="2" id="KW-0663">Pyridoxal phosphate</keyword>
<dbReference type="Pfam" id="PF00155">
    <property type="entry name" value="Aminotran_1_2"/>
    <property type="match status" value="1"/>
</dbReference>
<dbReference type="RefSeq" id="WP_281819348.1">
    <property type="nucleotide sequence ID" value="NZ_BRLB01000024.1"/>
</dbReference>
<dbReference type="InterPro" id="IPR015421">
    <property type="entry name" value="PyrdxlP-dep_Trfase_major"/>
</dbReference>
<keyword evidence="4" id="KW-0238">DNA-binding</keyword>
<dbReference type="SUPFAM" id="SSF46785">
    <property type="entry name" value="Winged helix' DNA-binding domain"/>
    <property type="match status" value="1"/>
</dbReference>
<evidence type="ECO:0000256" key="1">
    <source>
        <dbReference type="ARBA" id="ARBA00005384"/>
    </source>
</evidence>
<dbReference type="EMBL" id="BRLB01000024">
    <property type="protein sequence ID" value="GKX31984.1"/>
    <property type="molecule type" value="Genomic_DNA"/>
</dbReference>
<dbReference type="InterPro" id="IPR000524">
    <property type="entry name" value="Tscrpt_reg_HTH_GntR"/>
</dbReference>
<protein>
    <submittedName>
        <fullName evidence="7">HTH-type transcriptional regulator YdeL</fullName>
    </submittedName>
</protein>
<dbReference type="PROSITE" id="PS50949">
    <property type="entry name" value="HTH_GNTR"/>
    <property type="match status" value="1"/>
</dbReference>
<dbReference type="Pfam" id="PF00392">
    <property type="entry name" value="GntR"/>
    <property type="match status" value="1"/>
</dbReference>
<sequence>MIDLVPNLDIDSNRPLYVQLYEYIRDEILNERIAKNEKLPSIRQLANSLDISKTTIENAYQQLSVEGYLYSLPQKGYYASSFDKTFVTSKKDTYESVREQRVKKMIKYDFKNEYVEENNFDFNLWRKYMNRVLSYDYKKLYTVTDVQGELELRDEIVKYVRRSRGVSANTNRVIIGGGVQYLLNILSTLMKKININECAFEDPGFNRAKNIFMHNSFNIIPIPVREDGIDLNVLKKSNTKLCYVSPSHQFPTGTVMSVDQRIKLLKWASENKGYIIEDDYNSELRYSGKPIPSMQSFDKNENVIYLGSFSTILVPSIRISYMILPDKLINLYNESKNRYIQTTSKTEQLALASFMKEGMFEKHIRKLKKNYAKKNQLLIQAIKNYMGDKVDIGGIDSGLHMVLNINTDLSEKQIIEKALHNEILLSGIAEYTIVKRCKDKPIIILSYRGIDYDNIEKAVNLLSKIV</sequence>
<gene>
    <name evidence="7" type="primary">ydeL</name>
    <name evidence="7" type="ORF">SH1V18_44640</name>
</gene>
<evidence type="ECO:0000256" key="5">
    <source>
        <dbReference type="ARBA" id="ARBA00023163"/>
    </source>
</evidence>
<dbReference type="Gene3D" id="1.10.10.10">
    <property type="entry name" value="Winged helix-like DNA-binding domain superfamily/Winged helix DNA-binding domain"/>
    <property type="match status" value="1"/>
</dbReference>
<dbReference type="GO" id="GO:0003700">
    <property type="term" value="F:DNA-binding transcription factor activity"/>
    <property type="evidence" value="ECO:0007669"/>
    <property type="project" value="InterPro"/>
</dbReference>
<evidence type="ECO:0000256" key="3">
    <source>
        <dbReference type="ARBA" id="ARBA00023015"/>
    </source>
</evidence>
<keyword evidence="3" id="KW-0805">Transcription regulation</keyword>
<dbReference type="CDD" id="cd07377">
    <property type="entry name" value="WHTH_GntR"/>
    <property type="match status" value="1"/>
</dbReference>
<dbReference type="Proteomes" id="UP001144256">
    <property type="component" value="Unassembled WGS sequence"/>
</dbReference>
<evidence type="ECO:0000256" key="2">
    <source>
        <dbReference type="ARBA" id="ARBA00022898"/>
    </source>
</evidence>
<dbReference type="InterPro" id="IPR036390">
    <property type="entry name" value="WH_DNA-bd_sf"/>
</dbReference>
<evidence type="ECO:0000259" key="6">
    <source>
        <dbReference type="PROSITE" id="PS50949"/>
    </source>
</evidence>
<dbReference type="PRINTS" id="PR00035">
    <property type="entry name" value="HTHGNTR"/>
</dbReference>
<evidence type="ECO:0000256" key="4">
    <source>
        <dbReference type="ARBA" id="ARBA00023125"/>
    </source>
</evidence>
<organism evidence="7 8">
    <name type="scientific">Vallitalea longa</name>
    <dbReference type="NCBI Taxonomy" id="2936439"/>
    <lineage>
        <taxon>Bacteria</taxon>
        <taxon>Bacillati</taxon>
        <taxon>Bacillota</taxon>
        <taxon>Clostridia</taxon>
        <taxon>Lachnospirales</taxon>
        <taxon>Vallitaleaceae</taxon>
        <taxon>Vallitalea</taxon>
    </lineage>
</organism>
<proteinExistence type="inferred from homology"/>
<dbReference type="InterPro" id="IPR015424">
    <property type="entry name" value="PyrdxlP-dep_Trfase"/>
</dbReference>
<dbReference type="SUPFAM" id="SSF53383">
    <property type="entry name" value="PLP-dependent transferases"/>
    <property type="match status" value="1"/>
</dbReference>
<dbReference type="InterPro" id="IPR051446">
    <property type="entry name" value="HTH_trans_reg/aminotransferase"/>
</dbReference>
<feature type="domain" description="HTH gntR-type" evidence="6">
    <location>
        <begin position="14"/>
        <end position="82"/>
    </location>
</feature>
<accession>A0A9W6DIJ7</accession>
<dbReference type="AlphaFoldDB" id="A0A9W6DIJ7"/>
<dbReference type="SMART" id="SM00345">
    <property type="entry name" value="HTH_GNTR"/>
    <property type="match status" value="1"/>
</dbReference>
<comment type="similarity">
    <text evidence="1">In the C-terminal section; belongs to the class-I pyridoxal-phosphate-dependent aminotransferase family.</text>
</comment>
<dbReference type="PANTHER" id="PTHR46577">
    <property type="entry name" value="HTH-TYPE TRANSCRIPTIONAL REGULATORY PROTEIN GABR"/>
    <property type="match status" value="1"/>
</dbReference>
<dbReference type="Gene3D" id="3.40.640.10">
    <property type="entry name" value="Type I PLP-dependent aspartate aminotransferase-like (Major domain)"/>
    <property type="match status" value="1"/>
</dbReference>
<dbReference type="InterPro" id="IPR036388">
    <property type="entry name" value="WH-like_DNA-bd_sf"/>
</dbReference>
<evidence type="ECO:0000313" key="7">
    <source>
        <dbReference type="EMBL" id="GKX31984.1"/>
    </source>
</evidence>